<protein>
    <submittedName>
        <fullName evidence="3">Uncharacterized protein</fullName>
    </submittedName>
</protein>
<keyword evidence="4" id="KW-1185">Reference proteome</keyword>
<dbReference type="EMBL" id="OX460343">
    <property type="protein sequence ID" value="CAI9181309.1"/>
    <property type="molecule type" value="Genomic_DNA"/>
</dbReference>
<proteinExistence type="predicted"/>
<sequence>MEWIVVTVAIIAMIVLLLYGPCLVPQGSGIGTVDVDSGTFETGTFNRDGADGKAIPEPWWADVTSSRAAGPTSKTPFSRAGCDGASRSRAGAGPDPDHATCRVPADHAAQAPAPPAGCGPAPRAAAPSPRLQALPAPRATVAVPPHLTRSGTPRRQSSCALPSALPGPRRARAPLLGGALQ</sequence>
<accession>A0ABN9A5U3</accession>
<keyword evidence="2" id="KW-1133">Transmembrane helix</keyword>
<evidence type="ECO:0000256" key="2">
    <source>
        <dbReference type="SAM" id="Phobius"/>
    </source>
</evidence>
<evidence type="ECO:0000313" key="3">
    <source>
        <dbReference type="EMBL" id="CAI9181309.1"/>
    </source>
</evidence>
<evidence type="ECO:0000313" key="4">
    <source>
        <dbReference type="Proteomes" id="UP001176941"/>
    </source>
</evidence>
<name>A0ABN9A5U3_RANTA</name>
<feature type="compositionally biased region" description="Low complexity" evidence="1">
    <location>
        <begin position="118"/>
        <end position="139"/>
    </location>
</feature>
<evidence type="ECO:0000256" key="1">
    <source>
        <dbReference type="SAM" id="MobiDB-lite"/>
    </source>
</evidence>
<feature type="transmembrane region" description="Helical" evidence="2">
    <location>
        <begin position="6"/>
        <end position="24"/>
    </location>
</feature>
<feature type="compositionally biased region" description="Polar residues" evidence="1">
    <location>
        <begin position="149"/>
        <end position="160"/>
    </location>
</feature>
<dbReference type="Proteomes" id="UP001176941">
    <property type="component" value="Chromosome X"/>
</dbReference>
<feature type="compositionally biased region" description="Polar residues" evidence="1">
    <location>
        <begin position="65"/>
        <end position="76"/>
    </location>
</feature>
<keyword evidence="2" id="KW-0812">Transmembrane</keyword>
<reference evidence="3" key="1">
    <citation type="submission" date="2023-04" db="EMBL/GenBank/DDBJ databases">
        <authorList>
            <consortium name="ELIXIR-Norway"/>
        </authorList>
    </citation>
    <scope>NUCLEOTIDE SEQUENCE [LARGE SCALE GENOMIC DNA]</scope>
</reference>
<organism evidence="3 4">
    <name type="scientific">Rangifer tarandus platyrhynchus</name>
    <name type="common">Svalbard reindeer</name>
    <dbReference type="NCBI Taxonomy" id="3082113"/>
    <lineage>
        <taxon>Eukaryota</taxon>
        <taxon>Metazoa</taxon>
        <taxon>Chordata</taxon>
        <taxon>Craniata</taxon>
        <taxon>Vertebrata</taxon>
        <taxon>Euteleostomi</taxon>
        <taxon>Mammalia</taxon>
        <taxon>Eutheria</taxon>
        <taxon>Laurasiatheria</taxon>
        <taxon>Artiodactyla</taxon>
        <taxon>Ruminantia</taxon>
        <taxon>Pecora</taxon>
        <taxon>Cervidae</taxon>
        <taxon>Odocoileinae</taxon>
        <taxon>Rangifer</taxon>
    </lineage>
</organism>
<keyword evidence="2" id="KW-0472">Membrane</keyword>
<gene>
    <name evidence="3" type="ORF">MRATA1EN1_LOCUS30271</name>
</gene>
<feature type="region of interest" description="Disordered" evidence="1">
    <location>
        <begin position="65"/>
        <end position="181"/>
    </location>
</feature>